<feature type="transmembrane region" description="Helical" evidence="7">
    <location>
        <begin position="47"/>
        <end position="69"/>
    </location>
</feature>
<keyword evidence="6 7" id="KW-0472">Membrane</keyword>
<feature type="transmembrane region" description="Helical" evidence="7">
    <location>
        <begin position="236"/>
        <end position="256"/>
    </location>
</feature>
<accession>A0A7C3PFM1</accession>
<comment type="caution">
    <text evidence="8">The sequence shown here is derived from an EMBL/GenBank/DDBJ whole genome shotgun (WGS) entry which is preliminary data.</text>
</comment>
<reference evidence="8" key="1">
    <citation type="journal article" date="2020" name="mSystems">
        <title>Genome- and Community-Level Interaction Insights into Carbon Utilization and Element Cycling Functions of Hydrothermarchaeota in Hydrothermal Sediment.</title>
        <authorList>
            <person name="Zhou Z."/>
            <person name="Liu Y."/>
            <person name="Xu W."/>
            <person name="Pan J."/>
            <person name="Luo Z.H."/>
            <person name="Li M."/>
        </authorList>
    </citation>
    <scope>NUCLEOTIDE SEQUENCE [LARGE SCALE GENOMIC DNA]</scope>
    <source>
        <strain evidence="8">SpSt-418</strain>
    </source>
</reference>
<sequence>MASSSLKQVAIRGTIWTLLGFGTQYVLRLAGNIFLTRLLPPSAFGLMQLSTSILIGLIMLSDTGVGPNIIQSKRGEDPVFLNTARTIQIVRGVAIFLICTAIALPVARFYGQPEVAGLVILAGINMLIMGFQSMSFYLLNRNLFIRKQEMFSLVEQVVPLIVMLIWATISPTVWALAAGYILAPLLRLFWTHYLVPGPASKLMWEKESVREIFSFGKWIFFSTSATFFAVQADRLILGKLVGFELLGIYGVALTFAEMPRRIVGKISGQILLPVISKIADKPRQELRAILLSNRQKVLLLSIAFLVPLVCFGDLAIKLLYTGKYTAAAWMLPILALGIWPNLLHESLRQSLVAIGQPKYEAYGQFFKSIFVCAGIPIGIHFFGMLGAIVVVACNDLPLYACTCFGLLQEKLSSIKQDFLMSSLLLLLIGGVILLRYAIGLGSPISTLFSS</sequence>
<keyword evidence="5 7" id="KW-1133">Transmembrane helix</keyword>
<evidence type="ECO:0000313" key="8">
    <source>
        <dbReference type="EMBL" id="HFM97858.1"/>
    </source>
</evidence>
<keyword evidence="4 7" id="KW-0812">Transmembrane</keyword>
<feature type="transmembrane region" description="Helical" evidence="7">
    <location>
        <begin position="297"/>
        <end position="320"/>
    </location>
</feature>
<evidence type="ECO:0000256" key="7">
    <source>
        <dbReference type="SAM" id="Phobius"/>
    </source>
</evidence>
<feature type="transmembrane region" description="Helical" evidence="7">
    <location>
        <begin position="89"/>
        <end position="110"/>
    </location>
</feature>
<proteinExistence type="inferred from homology"/>
<feature type="transmembrane region" description="Helical" evidence="7">
    <location>
        <begin position="116"/>
        <end position="138"/>
    </location>
</feature>
<dbReference type="Pfam" id="PF13440">
    <property type="entry name" value="Polysacc_synt_3"/>
    <property type="match status" value="1"/>
</dbReference>
<evidence type="ECO:0000256" key="6">
    <source>
        <dbReference type="ARBA" id="ARBA00023136"/>
    </source>
</evidence>
<dbReference type="AlphaFoldDB" id="A0A7C3PFM1"/>
<evidence type="ECO:0000256" key="4">
    <source>
        <dbReference type="ARBA" id="ARBA00022692"/>
    </source>
</evidence>
<dbReference type="InterPro" id="IPR050833">
    <property type="entry name" value="Poly_Biosynth_Transport"/>
</dbReference>
<dbReference type="PANTHER" id="PTHR30250:SF10">
    <property type="entry name" value="LIPOPOLYSACCHARIDE BIOSYNTHESIS PROTEIN WZXC"/>
    <property type="match status" value="1"/>
</dbReference>
<feature type="transmembrane region" description="Helical" evidence="7">
    <location>
        <begin position="9"/>
        <end position="27"/>
    </location>
</feature>
<dbReference type="EMBL" id="DSRU01000116">
    <property type="protein sequence ID" value="HFM97858.1"/>
    <property type="molecule type" value="Genomic_DNA"/>
</dbReference>
<dbReference type="GO" id="GO:0005886">
    <property type="term" value="C:plasma membrane"/>
    <property type="evidence" value="ECO:0007669"/>
    <property type="project" value="UniProtKB-SubCell"/>
</dbReference>
<organism evidence="8">
    <name type="scientific">Oscillatoriales cyanobacterium SpSt-418</name>
    <dbReference type="NCBI Taxonomy" id="2282169"/>
    <lineage>
        <taxon>Bacteria</taxon>
        <taxon>Bacillati</taxon>
        <taxon>Cyanobacteriota</taxon>
        <taxon>Cyanophyceae</taxon>
        <taxon>Oscillatoriophycideae</taxon>
        <taxon>Oscillatoriales</taxon>
    </lineage>
</organism>
<feature type="transmembrane region" description="Helical" evidence="7">
    <location>
        <begin position="419"/>
        <end position="438"/>
    </location>
</feature>
<gene>
    <name evidence="8" type="ORF">ENR64_08825</name>
</gene>
<keyword evidence="3" id="KW-1003">Cell membrane</keyword>
<feature type="transmembrane region" description="Helical" evidence="7">
    <location>
        <begin position="326"/>
        <end position="344"/>
    </location>
</feature>
<feature type="transmembrane region" description="Helical" evidence="7">
    <location>
        <begin position="365"/>
        <end position="382"/>
    </location>
</feature>
<dbReference type="PANTHER" id="PTHR30250">
    <property type="entry name" value="PST FAMILY PREDICTED COLANIC ACID TRANSPORTER"/>
    <property type="match status" value="1"/>
</dbReference>
<evidence type="ECO:0000256" key="1">
    <source>
        <dbReference type="ARBA" id="ARBA00004651"/>
    </source>
</evidence>
<evidence type="ECO:0000256" key="5">
    <source>
        <dbReference type="ARBA" id="ARBA00022989"/>
    </source>
</evidence>
<comment type="subcellular location">
    <subcellularLocation>
        <location evidence="1">Cell membrane</location>
        <topology evidence="1">Multi-pass membrane protein</topology>
    </subcellularLocation>
</comment>
<evidence type="ECO:0000256" key="2">
    <source>
        <dbReference type="ARBA" id="ARBA00007430"/>
    </source>
</evidence>
<comment type="similarity">
    <text evidence="2">Belongs to the polysaccharide synthase family.</text>
</comment>
<evidence type="ECO:0000256" key="3">
    <source>
        <dbReference type="ARBA" id="ARBA00022475"/>
    </source>
</evidence>
<name>A0A7C3PFM1_9CYAN</name>
<protein>
    <submittedName>
        <fullName evidence="8">Polysaccharide biosynthesis protein</fullName>
    </submittedName>
</protein>